<comment type="catalytic activity">
    <reaction evidence="1">
        <text>Hydrolysis of terminal, non-reducing beta-D-glucosyl residues with release of beta-D-glucose.</text>
        <dbReference type="EC" id="3.2.1.21"/>
    </reaction>
</comment>
<evidence type="ECO:0000256" key="2">
    <source>
        <dbReference type="ARBA" id="ARBA00005336"/>
    </source>
</evidence>
<evidence type="ECO:0000259" key="8">
    <source>
        <dbReference type="SMART" id="SM01217"/>
    </source>
</evidence>
<reference evidence="9" key="2">
    <citation type="journal article" date="2023" name="IMA Fungus">
        <title>Comparative genomic study of the Penicillium genus elucidates a diverse pangenome and 15 lateral gene transfer events.</title>
        <authorList>
            <person name="Petersen C."/>
            <person name="Sorensen T."/>
            <person name="Nielsen M.R."/>
            <person name="Sondergaard T.E."/>
            <person name="Sorensen J.L."/>
            <person name="Fitzpatrick D.A."/>
            <person name="Frisvad J.C."/>
            <person name="Nielsen K.L."/>
        </authorList>
    </citation>
    <scope>NUCLEOTIDE SEQUENCE</scope>
    <source>
        <strain evidence="9">IBT 30761</strain>
    </source>
</reference>
<organism evidence="9 10">
    <name type="scientific">Penicillium argentinense</name>
    <dbReference type="NCBI Taxonomy" id="1131581"/>
    <lineage>
        <taxon>Eukaryota</taxon>
        <taxon>Fungi</taxon>
        <taxon>Dikarya</taxon>
        <taxon>Ascomycota</taxon>
        <taxon>Pezizomycotina</taxon>
        <taxon>Eurotiomycetes</taxon>
        <taxon>Eurotiomycetidae</taxon>
        <taxon>Eurotiales</taxon>
        <taxon>Aspergillaceae</taxon>
        <taxon>Penicillium</taxon>
    </lineage>
</organism>
<dbReference type="GeneID" id="81362022"/>
<comment type="caution">
    <text evidence="9">The sequence shown here is derived from an EMBL/GenBank/DDBJ whole genome shotgun (WGS) entry which is preliminary data.</text>
</comment>
<proteinExistence type="inferred from homology"/>
<keyword evidence="5" id="KW-0119">Carbohydrate metabolism</keyword>
<dbReference type="Pfam" id="PF14310">
    <property type="entry name" value="Fn3-like"/>
    <property type="match status" value="1"/>
</dbReference>
<protein>
    <recommendedName>
        <fullName evidence="3">beta-glucosidase</fullName>
        <ecNumber evidence="3">3.2.1.21</ecNumber>
    </recommendedName>
</protein>
<dbReference type="Proteomes" id="UP001149074">
    <property type="component" value="Unassembled WGS sequence"/>
</dbReference>
<dbReference type="SMART" id="SM01217">
    <property type="entry name" value="Fn3_like"/>
    <property type="match status" value="1"/>
</dbReference>
<reference evidence="9" key="1">
    <citation type="submission" date="2022-11" db="EMBL/GenBank/DDBJ databases">
        <authorList>
            <person name="Petersen C."/>
        </authorList>
    </citation>
    <scope>NUCLEOTIDE SEQUENCE</scope>
    <source>
        <strain evidence="9">IBT 30761</strain>
    </source>
</reference>
<dbReference type="GO" id="GO:0009251">
    <property type="term" value="P:glucan catabolic process"/>
    <property type="evidence" value="ECO:0007669"/>
    <property type="project" value="TreeGrafter"/>
</dbReference>
<feature type="domain" description="Fibronectin type III-like" evidence="8">
    <location>
        <begin position="10"/>
        <end position="79"/>
    </location>
</feature>
<keyword evidence="4" id="KW-0378">Hydrolase</keyword>
<sequence>MTMDLRNSAELPQLYISYPKSAQQHLGQLRGSENVDLKAREQSSVEFELRRRDLSYWDVKAQKWAVAPGTYTVYVGASSRDLRLHGTSELI</sequence>
<accession>A0A9W9EQ40</accession>
<dbReference type="InterPro" id="IPR026891">
    <property type="entry name" value="Fn3-like"/>
</dbReference>
<keyword evidence="7" id="KW-0624">Polysaccharide degradation</keyword>
<keyword evidence="6" id="KW-0326">Glycosidase</keyword>
<dbReference type="InterPro" id="IPR013783">
    <property type="entry name" value="Ig-like_fold"/>
</dbReference>
<keyword evidence="10" id="KW-1185">Reference proteome</keyword>
<gene>
    <name evidence="9" type="ORF">N7532_010552</name>
</gene>
<name>A0A9W9EQ40_9EURO</name>
<dbReference type="InterPro" id="IPR050288">
    <property type="entry name" value="Cellulose_deg_GH3"/>
</dbReference>
<evidence type="ECO:0000313" key="9">
    <source>
        <dbReference type="EMBL" id="KAJ5085781.1"/>
    </source>
</evidence>
<evidence type="ECO:0000256" key="3">
    <source>
        <dbReference type="ARBA" id="ARBA00012744"/>
    </source>
</evidence>
<evidence type="ECO:0000256" key="7">
    <source>
        <dbReference type="ARBA" id="ARBA00023326"/>
    </source>
</evidence>
<evidence type="ECO:0000256" key="6">
    <source>
        <dbReference type="ARBA" id="ARBA00023295"/>
    </source>
</evidence>
<dbReference type="PANTHER" id="PTHR42715:SF14">
    <property type="entry name" value="BETA-GLUCOSIDASE D-RELATED"/>
    <property type="match status" value="1"/>
</dbReference>
<evidence type="ECO:0000256" key="5">
    <source>
        <dbReference type="ARBA" id="ARBA00023277"/>
    </source>
</evidence>
<dbReference type="Gene3D" id="2.60.40.10">
    <property type="entry name" value="Immunoglobulins"/>
    <property type="match status" value="1"/>
</dbReference>
<dbReference type="GO" id="GO:0008422">
    <property type="term" value="F:beta-glucosidase activity"/>
    <property type="evidence" value="ECO:0007669"/>
    <property type="project" value="UniProtKB-EC"/>
</dbReference>
<dbReference type="EMBL" id="JAPQKI010000010">
    <property type="protein sequence ID" value="KAJ5085781.1"/>
    <property type="molecule type" value="Genomic_DNA"/>
</dbReference>
<dbReference type="EC" id="3.2.1.21" evidence="3"/>
<dbReference type="OrthoDB" id="4361466at2759"/>
<evidence type="ECO:0000313" key="10">
    <source>
        <dbReference type="Proteomes" id="UP001149074"/>
    </source>
</evidence>
<dbReference type="PANTHER" id="PTHR42715">
    <property type="entry name" value="BETA-GLUCOSIDASE"/>
    <property type="match status" value="1"/>
</dbReference>
<evidence type="ECO:0000256" key="1">
    <source>
        <dbReference type="ARBA" id="ARBA00000448"/>
    </source>
</evidence>
<dbReference type="AlphaFoldDB" id="A0A9W9EQ40"/>
<comment type="similarity">
    <text evidence="2">Belongs to the glycosyl hydrolase 3 family.</text>
</comment>
<dbReference type="RefSeq" id="XP_056470459.1">
    <property type="nucleotide sequence ID" value="XM_056623043.1"/>
</dbReference>
<evidence type="ECO:0000256" key="4">
    <source>
        <dbReference type="ARBA" id="ARBA00022801"/>
    </source>
</evidence>